<evidence type="ECO:0000256" key="1">
    <source>
        <dbReference type="SAM" id="Phobius"/>
    </source>
</evidence>
<evidence type="ECO:0000313" key="2">
    <source>
        <dbReference type="EMBL" id="CAJ0593357.1"/>
    </source>
</evidence>
<reference evidence="2" key="1">
    <citation type="submission" date="2023-07" db="EMBL/GenBank/DDBJ databases">
        <authorList>
            <consortium name="CYATHOMIX"/>
        </authorList>
    </citation>
    <scope>NUCLEOTIDE SEQUENCE</scope>
    <source>
        <strain evidence="2">N/A</strain>
    </source>
</reference>
<keyword evidence="3" id="KW-1185">Reference proteome</keyword>
<name>A0AA36DUR6_CYLNA</name>
<keyword evidence="1" id="KW-1133">Transmembrane helix</keyword>
<dbReference type="Proteomes" id="UP001176961">
    <property type="component" value="Unassembled WGS sequence"/>
</dbReference>
<dbReference type="EMBL" id="CATQJL010000112">
    <property type="protein sequence ID" value="CAJ0593357.1"/>
    <property type="molecule type" value="Genomic_DNA"/>
</dbReference>
<gene>
    <name evidence="2" type="ORF">CYNAS_LOCUS5340</name>
</gene>
<proteinExistence type="predicted"/>
<protein>
    <submittedName>
        <fullName evidence="2">Uncharacterized protein</fullName>
    </submittedName>
</protein>
<organism evidence="2 3">
    <name type="scientific">Cylicocyclus nassatus</name>
    <name type="common">Nematode worm</name>
    <dbReference type="NCBI Taxonomy" id="53992"/>
    <lineage>
        <taxon>Eukaryota</taxon>
        <taxon>Metazoa</taxon>
        <taxon>Ecdysozoa</taxon>
        <taxon>Nematoda</taxon>
        <taxon>Chromadorea</taxon>
        <taxon>Rhabditida</taxon>
        <taxon>Rhabditina</taxon>
        <taxon>Rhabditomorpha</taxon>
        <taxon>Strongyloidea</taxon>
        <taxon>Strongylidae</taxon>
        <taxon>Cylicocyclus</taxon>
    </lineage>
</organism>
<accession>A0AA36DUR6</accession>
<sequence>MSTPDLDRQTFECNLKSSRRFGNTSISAVSPIDFIVVFLCNSDYLNSNNRVLRRTMFAWQFFVAVVLALVLDVLTLPSFGFPGGGNQFGHHSTIQCFRACRTLSNNSVKNR</sequence>
<comment type="caution">
    <text evidence="2">The sequence shown here is derived from an EMBL/GenBank/DDBJ whole genome shotgun (WGS) entry which is preliminary data.</text>
</comment>
<keyword evidence="1" id="KW-0472">Membrane</keyword>
<keyword evidence="1" id="KW-0812">Transmembrane</keyword>
<dbReference type="AlphaFoldDB" id="A0AA36DUR6"/>
<feature type="transmembrane region" description="Helical" evidence="1">
    <location>
        <begin position="57"/>
        <end position="79"/>
    </location>
</feature>
<evidence type="ECO:0000313" key="3">
    <source>
        <dbReference type="Proteomes" id="UP001176961"/>
    </source>
</evidence>